<feature type="region of interest" description="Disordered" evidence="1">
    <location>
        <begin position="130"/>
        <end position="204"/>
    </location>
</feature>
<protein>
    <submittedName>
        <fullName evidence="2">Uncharacterized protein</fullName>
    </submittedName>
</protein>
<gene>
    <name evidence="2" type="ORF">A0J61_09812</name>
</gene>
<dbReference type="AlphaFoldDB" id="A0A1C7MZG9"/>
<accession>A0A1C7MZG9</accession>
<organism evidence="2 3">
    <name type="scientific">Choanephora cucurbitarum</name>
    <dbReference type="NCBI Taxonomy" id="101091"/>
    <lineage>
        <taxon>Eukaryota</taxon>
        <taxon>Fungi</taxon>
        <taxon>Fungi incertae sedis</taxon>
        <taxon>Mucoromycota</taxon>
        <taxon>Mucoromycotina</taxon>
        <taxon>Mucoromycetes</taxon>
        <taxon>Mucorales</taxon>
        <taxon>Mucorineae</taxon>
        <taxon>Choanephoraceae</taxon>
        <taxon>Choanephoroideae</taxon>
        <taxon>Choanephora</taxon>
    </lineage>
</organism>
<keyword evidence="3" id="KW-1185">Reference proteome</keyword>
<evidence type="ECO:0000256" key="1">
    <source>
        <dbReference type="SAM" id="MobiDB-lite"/>
    </source>
</evidence>
<feature type="region of interest" description="Disordered" evidence="1">
    <location>
        <begin position="1"/>
        <end position="26"/>
    </location>
</feature>
<comment type="caution">
    <text evidence="2">The sequence shown here is derived from an EMBL/GenBank/DDBJ whole genome shotgun (WGS) entry which is preliminary data.</text>
</comment>
<dbReference type="OrthoDB" id="2408655at2759"/>
<dbReference type="EMBL" id="LUGH01000944">
    <property type="protein sequence ID" value="OBZ82138.1"/>
    <property type="molecule type" value="Genomic_DNA"/>
</dbReference>
<sequence>MNSTKKSKQRSTDPVSTDDLQHQYEKTKAMLNNPNLKLPDGGAKLKAKLAELEVLMKQSLTDKVSELSLNDHKVNIRQQTLERSKQTPMSTNLLRAHSAKDARVAQMMSLEESMKLQESQQKDIKLANMRKRMEEVTRSSKTQESLADDLEMAMNQLQLNPEIGQPSPDDDGSSEEEYDSDDSLEGAYEDEGFEEDTEEDERHS</sequence>
<reference evidence="2 3" key="1">
    <citation type="submission" date="2016-03" db="EMBL/GenBank/DDBJ databases">
        <title>Choanephora cucurbitarum.</title>
        <authorList>
            <person name="Min B."/>
            <person name="Park H."/>
            <person name="Park J.-H."/>
            <person name="Shin H.-D."/>
            <person name="Choi I.-G."/>
        </authorList>
    </citation>
    <scope>NUCLEOTIDE SEQUENCE [LARGE SCALE GENOMIC DNA]</scope>
    <source>
        <strain evidence="2 3">KUS-F28377</strain>
    </source>
</reference>
<evidence type="ECO:0000313" key="3">
    <source>
        <dbReference type="Proteomes" id="UP000093000"/>
    </source>
</evidence>
<name>A0A1C7MZG9_9FUNG</name>
<dbReference type="Proteomes" id="UP000093000">
    <property type="component" value="Unassembled WGS sequence"/>
</dbReference>
<feature type="compositionally biased region" description="Acidic residues" evidence="1">
    <location>
        <begin position="168"/>
        <end position="204"/>
    </location>
</feature>
<dbReference type="InParanoid" id="A0A1C7MZG9"/>
<evidence type="ECO:0000313" key="2">
    <source>
        <dbReference type="EMBL" id="OBZ82138.1"/>
    </source>
</evidence>
<proteinExistence type="predicted"/>